<dbReference type="Pfam" id="PF12866">
    <property type="entry name" value="DUF3823"/>
    <property type="match status" value="1"/>
</dbReference>
<evidence type="ECO:0000259" key="1">
    <source>
        <dbReference type="Pfam" id="PF12866"/>
    </source>
</evidence>
<reference evidence="2 3" key="1">
    <citation type="journal article" date="2015" name="Stand. Genomic Sci.">
        <title>Genomic Encyclopedia of Bacterial and Archaeal Type Strains, Phase III: the genomes of soil and plant-associated and newly described type strains.</title>
        <authorList>
            <person name="Whitman W.B."/>
            <person name="Woyke T."/>
            <person name="Klenk H.P."/>
            <person name="Zhou Y."/>
            <person name="Lilburn T.G."/>
            <person name="Beck B.J."/>
            <person name="De Vos P."/>
            <person name="Vandamme P."/>
            <person name="Eisen J.A."/>
            <person name="Garrity G."/>
            <person name="Hugenholtz P."/>
            <person name="Kyrpides N.C."/>
        </authorList>
    </citation>
    <scope>NUCLEOTIDE SEQUENCE [LARGE SCALE GENOMIC DNA]</scope>
    <source>
        <strain evidence="2 3">CGMCC 1.6855</strain>
    </source>
</reference>
<protein>
    <submittedName>
        <fullName evidence="2">Uncharacterized protein DUF3823</fullName>
    </submittedName>
</protein>
<feature type="domain" description="DUF3823" evidence="1">
    <location>
        <begin position="36"/>
        <end position="120"/>
    </location>
</feature>
<organism evidence="2 3">
    <name type="scientific">Sphingobacterium siyangense</name>
    <dbReference type="NCBI Taxonomy" id="459529"/>
    <lineage>
        <taxon>Bacteria</taxon>
        <taxon>Pseudomonadati</taxon>
        <taxon>Bacteroidota</taxon>
        <taxon>Sphingobacteriia</taxon>
        <taxon>Sphingobacteriales</taxon>
        <taxon>Sphingobacteriaceae</taxon>
        <taxon>Sphingobacterium</taxon>
    </lineage>
</organism>
<dbReference type="Gene3D" id="2.60.40.1120">
    <property type="entry name" value="Carboxypeptidase-like, regulatory domain"/>
    <property type="match status" value="1"/>
</dbReference>
<comment type="caution">
    <text evidence="2">The sequence shown here is derived from an EMBL/GenBank/DDBJ whole genome shotgun (WGS) entry which is preliminary data.</text>
</comment>
<dbReference type="Proteomes" id="UP000315908">
    <property type="component" value="Unassembled WGS sequence"/>
</dbReference>
<proteinExistence type="predicted"/>
<name>A0A562MJE1_9SPHI</name>
<sequence>MIKMKNIFYVFGFILIAVMNSCENEIDNLQAPNGGLHGTIYDMETNKPIPLPVEGSGGVLVSLFEIGTGATASVDFRANADGSYTNNTVFNGKYRVVVNGPFIGVCEGYTTVQGQTEFDLKATPFSRITASATISDRNQVEVAFKVNKSDESFTFTNVSVMWNYTPRVDENNANYVTKIAKGKIDEGTHVFELANDKQFVENFYKIKANGNKIYVRVSATVNGVVNYSDTIELIAND</sequence>
<gene>
    <name evidence="2" type="ORF">IQ31_02436</name>
</gene>
<accession>A0A562MJE1</accession>
<dbReference type="InterPro" id="IPR024278">
    <property type="entry name" value="DUF3823_N"/>
</dbReference>
<dbReference type="AlphaFoldDB" id="A0A562MJE1"/>
<evidence type="ECO:0000313" key="2">
    <source>
        <dbReference type="EMBL" id="TWI19996.1"/>
    </source>
</evidence>
<evidence type="ECO:0000313" key="3">
    <source>
        <dbReference type="Proteomes" id="UP000315908"/>
    </source>
</evidence>
<dbReference type="EMBL" id="VLKR01000011">
    <property type="protein sequence ID" value="TWI19996.1"/>
    <property type="molecule type" value="Genomic_DNA"/>
</dbReference>